<dbReference type="Proteomes" id="UP000319502">
    <property type="component" value="Unassembled WGS sequence"/>
</dbReference>
<dbReference type="RefSeq" id="WP_144309885.1">
    <property type="nucleotide sequence ID" value="NZ_VMNK01000011.1"/>
</dbReference>
<dbReference type="GO" id="GO:0019464">
    <property type="term" value="P:glycine decarboxylation via glycine cleavage system"/>
    <property type="evidence" value="ECO:0007669"/>
    <property type="project" value="UniProtKB-UniRule"/>
</dbReference>
<comment type="caution">
    <text evidence="6">The sequence shown here is derived from an EMBL/GenBank/DDBJ whole genome shotgun (WGS) entry which is preliminary data.</text>
</comment>
<comment type="similarity">
    <text evidence="1 3">Belongs to the GcvH family.</text>
</comment>
<dbReference type="Gene3D" id="2.40.50.100">
    <property type="match status" value="1"/>
</dbReference>
<accession>A0A557QQS6</accession>
<dbReference type="OrthoDB" id="9796712at2"/>
<evidence type="ECO:0000313" key="7">
    <source>
        <dbReference type="Proteomes" id="UP000319502"/>
    </source>
</evidence>
<dbReference type="InterPro" id="IPR033753">
    <property type="entry name" value="GCV_H/Fam206"/>
</dbReference>
<dbReference type="AlphaFoldDB" id="A0A557QQS6"/>
<dbReference type="SUPFAM" id="SSF51230">
    <property type="entry name" value="Single hybrid motif"/>
    <property type="match status" value="1"/>
</dbReference>
<feature type="domain" description="Lipoyl-binding" evidence="5">
    <location>
        <begin position="23"/>
        <end position="104"/>
    </location>
</feature>
<organism evidence="6 7">
    <name type="scientific">Denitromonas halophila</name>
    <dbReference type="NCBI Taxonomy" id="1629404"/>
    <lineage>
        <taxon>Bacteria</taxon>
        <taxon>Pseudomonadati</taxon>
        <taxon>Pseudomonadota</taxon>
        <taxon>Betaproteobacteria</taxon>
        <taxon>Rhodocyclales</taxon>
        <taxon>Zoogloeaceae</taxon>
        <taxon>Denitromonas</taxon>
    </lineage>
</organism>
<dbReference type="PROSITE" id="PS00189">
    <property type="entry name" value="LIPOYL"/>
    <property type="match status" value="1"/>
</dbReference>
<dbReference type="CDD" id="cd06848">
    <property type="entry name" value="GCS_H"/>
    <property type="match status" value="1"/>
</dbReference>
<dbReference type="GO" id="GO:0009249">
    <property type="term" value="P:protein lipoylation"/>
    <property type="evidence" value="ECO:0007669"/>
    <property type="project" value="TreeGrafter"/>
</dbReference>
<keyword evidence="7" id="KW-1185">Reference proteome</keyword>
<dbReference type="HAMAP" id="MF_00272">
    <property type="entry name" value="GcvH"/>
    <property type="match status" value="1"/>
</dbReference>
<evidence type="ECO:0000256" key="1">
    <source>
        <dbReference type="ARBA" id="ARBA00009249"/>
    </source>
</evidence>
<dbReference type="InterPro" id="IPR017453">
    <property type="entry name" value="GCV_H_sub"/>
</dbReference>
<dbReference type="PANTHER" id="PTHR11715:SF3">
    <property type="entry name" value="GLYCINE CLEAVAGE SYSTEM H PROTEIN-RELATED"/>
    <property type="match status" value="1"/>
</dbReference>
<evidence type="ECO:0000259" key="5">
    <source>
        <dbReference type="PROSITE" id="PS50968"/>
    </source>
</evidence>
<reference evidence="6 7" key="1">
    <citation type="submission" date="2019-07" db="EMBL/GenBank/DDBJ databases">
        <title>The pathways for chlorine oxyanion respiration interact through the shared metabolite chlorate.</title>
        <authorList>
            <person name="Barnum T.P."/>
            <person name="Cheng Y."/>
            <person name="Hill K.A."/>
            <person name="Lucas L.N."/>
            <person name="Carlson H.K."/>
            <person name="Coates J.D."/>
        </authorList>
    </citation>
    <scope>NUCLEOTIDE SEQUENCE [LARGE SCALE GENOMIC DNA]</scope>
    <source>
        <strain evidence="6 7">SFB-3</strain>
    </source>
</reference>
<protein>
    <recommendedName>
        <fullName evidence="3">Glycine cleavage system H protein</fullName>
    </recommendedName>
</protein>
<comment type="cofactor">
    <cofactor evidence="3">
        <name>(R)-lipoate</name>
        <dbReference type="ChEBI" id="CHEBI:83088"/>
    </cofactor>
    <text evidence="3">Binds 1 lipoyl cofactor covalently.</text>
</comment>
<dbReference type="PROSITE" id="PS50968">
    <property type="entry name" value="BIOTINYL_LIPOYL"/>
    <property type="match status" value="1"/>
</dbReference>
<dbReference type="GO" id="GO:0005829">
    <property type="term" value="C:cytosol"/>
    <property type="evidence" value="ECO:0007669"/>
    <property type="project" value="TreeGrafter"/>
</dbReference>
<dbReference type="NCBIfam" id="TIGR00527">
    <property type="entry name" value="gcvH"/>
    <property type="match status" value="1"/>
</dbReference>
<comment type="subunit">
    <text evidence="3">The glycine cleavage system is composed of four proteins: P, T, L and H.</text>
</comment>
<dbReference type="EMBL" id="VMNK01000011">
    <property type="protein sequence ID" value="TVO55258.1"/>
    <property type="molecule type" value="Genomic_DNA"/>
</dbReference>
<name>A0A557QQS6_9RHOO</name>
<evidence type="ECO:0000256" key="2">
    <source>
        <dbReference type="ARBA" id="ARBA00022823"/>
    </source>
</evidence>
<dbReference type="InterPro" id="IPR011053">
    <property type="entry name" value="Single_hybrid_motif"/>
</dbReference>
<dbReference type="InterPro" id="IPR003016">
    <property type="entry name" value="2-oxoA_DH_lipoyl-BS"/>
</dbReference>
<keyword evidence="2 3" id="KW-0450">Lipoyl</keyword>
<dbReference type="InterPro" id="IPR000089">
    <property type="entry name" value="Biotin_lipoyl"/>
</dbReference>
<evidence type="ECO:0000256" key="4">
    <source>
        <dbReference type="PIRSR" id="PIRSR617453-50"/>
    </source>
</evidence>
<dbReference type="InterPro" id="IPR002930">
    <property type="entry name" value="GCV_H"/>
</dbReference>
<dbReference type="NCBIfam" id="NF002270">
    <property type="entry name" value="PRK01202.1"/>
    <property type="match status" value="1"/>
</dbReference>
<evidence type="ECO:0000313" key="6">
    <source>
        <dbReference type="EMBL" id="TVO55258.1"/>
    </source>
</evidence>
<dbReference type="GO" id="GO:0005960">
    <property type="term" value="C:glycine cleavage complex"/>
    <property type="evidence" value="ECO:0007669"/>
    <property type="project" value="InterPro"/>
</dbReference>
<gene>
    <name evidence="3 6" type="primary">gcvH</name>
    <name evidence="6" type="ORF">FHP91_12280</name>
</gene>
<proteinExistence type="inferred from homology"/>
<feature type="modified residue" description="N6-lipoyllysine" evidence="3 4">
    <location>
        <position position="64"/>
    </location>
</feature>
<sequence length="126" mass="13227">MNIPAELKYTKSHEWIRREDDGTVTIGITDHAQEALGDIVFLDLPEAGRVVAAGEECAVVESVKAASDIYAPVAGEIIAANDAALDAPESVNADAYANWLFKLKPANAADVDALLDAAAYAEVAAD</sequence>
<comment type="function">
    <text evidence="3">The glycine cleavage system catalyzes the degradation of glycine. The H protein shuttles the methylamine group of glycine from the P protein to the T protein.</text>
</comment>
<evidence type="ECO:0000256" key="3">
    <source>
        <dbReference type="HAMAP-Rule" id="MF_00272"/>
    </source>
</evidence>
<dbReference type="Pfam" id="PF01597">
    <property type="entry name" value="GCV_H"/>
    <property type="match status" value="1"/>
</dbReference>
<dbReference type="PANTHER" id="PTHR11715">
    <property type="entry name" value="GLYCINE CLEAVAGE SYSTEM H PROTEIN"/>
    <property type="match status" value="1"/>
</dbReference>